<gene>
    <name evidence="2" type="ORF">EMLFYP7_02099</name>
</gene>
<dbReference type="AlphaFoldDB" id="A0A6N3E2P3"/>
<feature type="transmembrane region" description="Helical" evidence="1">
    <location>
        <begin position="37"/>
        <end position="55"/>
    </location>
</feature>
<keyword evidence="1" id="KW-0472">Membrane</keyword>
<name>A0A6N3E2P3_9ENTR</name>
<evidence type="ECO:0000256" key="1">
    <source>
        <dbReference type="SAM" id="Phobius"/>
    </source>
</evidence>
<reference evidence="2" key="1">
    <citation type="submission" date="2019-11" db="EMBL/GenBank/DDBJ databases">
        <authorList>
            <person name="Feng L."/>
        </authorList>
    </citation>
    <scope>NUCLEOTIDE SEQUENCE</scope>
    <source>
        <strain evidence="2">EMassiliensisLFYP7</strain>
    </source>
</reference>
<protein>
    <submittedName>
        <fullName evidence="2">Uncharacterized protein</fullName>
    </submittedName>
</protein>
<keyword evidence="1" id="KW-0812">Transmembrane</keyword>
<accession>A0A6N3E2P3</accession>
<organism evidence="2">
    <name type="scientific">Phytobacter massiliensis</name>
    <dbReference type="NCBI Taxonomy" id="1485952"/>
    <lineage>
        <taxon>Bacteria</taxon>
        <taxon>Pseudomonadati</taxon>
        <taxon>Pseudomonadota</taxon>
        <taxon>Gammaproteobacteria</taxon>
        <taxon>Enterobacterales</taxon>
        <taxon>Enterobacteriaceae</taxon>
        <taxon>Phytobacter</taxon>
    </lineage>
</organism>
<keyword evidence="1" id="KW-1133">Transmembrane helix</keyword>
<dbReference type="EMBL" id="CACRTZ010000016">
    <property type="protein sequence ID" value="VYU35926.1"/>
    <property type="molecule type" value="Genomic_DNA"/>
</dbReference>
<proteinExistence type="predicted"/>
<evidence type="ECO:0000313" key="2">
    <source>
        <dbReference type="EMBL" id="VYU35926.1"/>
    </source>
</evidence>
<sequence length="74" mass="8564">MKHLSKLLGLFFWGVVLNCLQEMVGAYPGFTQSLFAWASYVFWFAAVALILHGIWDGWCHRRDLPADPEVRHEN</sequence>
<dbReference type="RefSeq" id="WP_156566130.1">
    <property type="nucleotide sequence ID" value="NZ_CACRTZ010000016.1"/>
</dbReference>